<gene>
    <name evidence="3" type="ORF">ACFFLM_02580</name>
</gene>
<evidence type="ECO:0000256" key="2">
    <source>
        <dbReference type="SAM" id="SignalP"/>
    </source>
</evidence>
<dbReference type="Proteomes" id="UP001589733">
    <property type="component" value="Unassembled WGS sequence"/>
</dbReference>
<proteinExistence type="predicted"/>
<evidence type="ECO:0000256" key="1">
    <source>
        <dbReference type="SAM" id="MobiDB-lite"/>
    </source>
</evidence>
<dbReference type="EMBL" id="JBHLYR010000010">
    <property type="protein sequence ID" value="MFB9990872.1"/>
    <property type="molecule type" value="Genomic_DNA"/>
</dbReference>
<organism evidence="3 4">
    <name type="scientific">Deinococcus oregonensis</name>
    <dbReference type="NCBI Taxonomy" id="1805970"/>
    <lineage>
        <taxon>Bacteria</taxon>
        <taxon>Thermotogati</taxon>
        <taxon>Deinococcota</taxon>
        <taxon>Deinococci</taxon>
        <taxon>Deinococcales</taxon>
        <taxon>Deinococcaceae</taxon>
        <taxon>Deinococcus</taxon>
    </lineage>
</organism>
<feature type="region of interest" description="Disordered" evidence="1">
    <location>
        <begin position="145"/>
        <end position="177"/>
    </location>
</feature>
<keyword evidence="2" id="KW-0732">Signal</keyword>
<dbReference type="InterPro" id="IPR035986">
    <property type="entry name" value="PKD_dom_sf"/>
</dbReference>
<evidence type="ECO:0000313" key="4">
    <source>
        <dbReference type="Proteomes" id="UP001589733"/>
    </source>
</evidence>
<dbReference type="SUPFAM" id="SSF49299">
    <property type="entry name" value="PKD domain"/>
    <property type="match status" value="1"/>
</dbReference>
<keyword evidence="4" id="KW-1185">Reference proteome</keyword>
<dbReference type="RefSeq" id="WP_380005247.1">
    <property type="nucleotide sequence ID" value="NZ_JBHLYR010000010.1"/>
</dbReference>
<feature type="compositionally biased region" description="Low complexity" evidence="1">
    <location>
        <begin position="152"/>
        <end position="174"/>
    </location>
</feature>
<reference evidence="3 4" key="1">
    <citation type="submission" date="2024-09" db="EMBL/GenBank/DDBJ databases">
        <authorList>
            <person name="Sun Q."/>
            <person name="Mori K."/>
        </authorList>
    </citation>
    <scope>NUCLEOTIDE SEQUENCE [LARGE SCALE GENOMIC DNA]</scope>
    <source>
        <strain evidence="3 4">JCM 13503</strain>
    </source>
</reference>
<feature type="chain" id="PRO_5046712138" description="Copper amine oxidase N-terminal domain-containing protein" evidence="2">
    <location>
        <begin position="23"/>
        <end position="593"/>
    </location>
</feature>
<feature type="signal peptide" evidence="2">
    <location>
        <begin position="1"/>
        <end position="22"/>
    </location>
</feature>
<accession>A0ABV6ATN5</accession>
<comment type="caution">
    <text evidence="3">The sequence shown here is derived from an EMBL/GenBank/DDBJ whole genome shotgun (WGS) entry which is preliminary data.</text>
</comment>
<sequence>MPFSRSLRALMLLLWLSAPVSAATSTELLVSPTGQITQAGRSVQLRTPPQFIGTTLLLPLRETAALLGRSVQSSGTLLQVGRLVVQTSNRTMTIDDVPYAGELLLTPGGDPLVEARLLAYALDGQLVARPGGILSITAASQDVLTAPSTPTPGSGASATRPSPAPAAPQQAESGLPEARFATNKTSYAPGERVTYTDFSFDPEGLNLSRHWEGMSDVFFRPGEYRVTLVVTNSKGRVSAPFSRVIRVQGAAVNTPLSYALRNTPLGSTFPDPLNPAYPALTPTTQSGASFPLLFSDSPEAPSQSGILYQDRASGRVRVVAYHLNRLSKPARLYVLARPRTAGTSVQVLRGGSAGGTRVESVLGQVSVLDFLTDTGSPRQNLGTQGSTALYTSPLLAPEQGAKVLMDLQITGDADLSVVMLEEGRPLTDQTLRALPVLPPDAQHQRGTFPGAVRSLNVRLGSSPVRVTLGDSASDPALSGTDATTGAPQRLNGNYGVQYDITVETTVPGNTVASFVPRAGPYRGGLTVEDGQDRQIIRIPGSGVLTNGDLPLMLWRTQSRTFRMSFIPTGGSFLPVALVFYPALERFSPEAQTP</sequence>
<evidence type="ECO:0008006" key="5">
    <source>
        <dbReference type="Google" id="ProtNLM"/>
    </source>
</evidence>
<protein>
    <recommendedName>
        <fullName evidence="5">Copper amine oxidase N-terminal domain-containing protein</fullName>
    </recommendedName>
</protein>
<evidence type="ECO:0000313" key="3">
    <source>
        <dbReference type="EMBL" id="MFB9990872.1"/>
    </source>
</evidence>
<name>A0ABV6ATN5_9DEIO</name>